<organism evidence="2 3">
    <name type="scientific">Dactylellina haptotyla (strain CBS 200.50)</name>
    <name type="common">Nematode-trapping fungus</name>
    <name type="synonym">Monacrosporium haptotylum</name>
    <dbReference type="NCBI Taxonomy" id="1284197"/>
    <lineage>
        <taxon>Eukaryota</taxon>
        <taxon>Fungi</taxon>
        <taxon>Dikarya</taxon>
        <taxon>Ascomycota</taxon>
        <taxon>Pezizomycotina</taxon>
        <taxon>Orbiliomycetes</taxon>
        <taxon>Orbiliales</taxon>
        <taxon>Orbiliaceae</taxon>
        <taxon>Dactylellina</taxon>
    </lineage>
</organism>
<dbReference type="eggNOG" id="ENOG502QRU5">
    <property type="taxonomic scope" value="Eukaryota"/>
</dbReference>
<dbReference type="OMA" id="GRYQWHV"/>
<name>S8ART3_DACHA</name>
<keyword evidence="1" id="KW-0812">Transmembrane</keyword>
<dbReference type="Pfam" id="PF11913">
    <property type="entry name" value="DUF3431"/>
    <property type="match status" value="1"/>
</dbReference>
<reference evidence="3" key="2">
    <citation type="submission" date="2013-04" db="EMBL/GenBank/DDBJ databases">
        <title>Genomic mechanisms accounting for the adaptation to parasitism in nematode-trapping fungi.</title>
        <authorList>
            <person name="Ahren D.G."/>
        </authorList>
    </citation>
    <scope>NUCLEOTIDE SEQUENCE [LARGE SCALE GENOMIC DNA]</scope>
    <source>
        <strain evidence="3">CBS 200.50</strain>
    </source>
</reference>
<dbReference type="OrthoDB" id="426718at2759"/>
<dbReference type="PANTHER" id="PTHR37490:SF3">
    <property type="entry name" value="DUF3431 DOMAIN CONTAINING PROTEIN"/>
    <property type="match status" value="1"/>
</dbReference>
<keyword evidence="1" id="KW-1133">Transmembrane helix</keyword>
<dbReference type="HOGENOM" id="CLU_031559_3_1_1"/>
<proteinExistence type="predicted"/>
<evidence type="ECO:0000313" key="3">
    <source>
        <dbReference type="Proteomes" id="UP000015100"/>
    </source>
</evidence>
<dbReference type="Proteomes" id="UP000015100">
    <property type="component" value="Unassembled WGS sequence"/>
</dbReference>
<evidence type="ECO:0000313" key="2">
    <source>
        <dbReference type="EMBL" id="EPS43721.1"/>
    </source>
</evidence>
<sequence length="318" mass="36943">MIRPISQSRSRPFLILVGLFLFIFYFLPSSPTSQIKSYTHKAYPPRDIVVAALKRDDVAWVDKYLPEWRPQIYITDAALYGDDVSLTVPQNKGREANVYLTYIIDNYYKLPDYMVFIHSLRYQWHNEDPMYDGVPPIRNLRLSYLEKAGFLPLRCTWALGCPAELKPTNPYAHRVDDRSHTEEVYAKAFEVLFPNMTVPEVVGTPCGGQFAVTRNKIHERPLSDYQHYRQWLMETELPDNISGRILEYSWHIMFGKDYVNCPSTKECFCNVFGLCDLDCPSEGECEKRYKLPQYATIPNGWPKNGPGEDGWPERGWAD</sequence>
<feature type="transmembrane region" description="Helical" evidence="1">
    <location>
        <begin position="12"/>
        <end position="28"/>
    </location>
</feature>
<accession>S8ART3</accession>
<dbReference type="PANTHER" id="PTHR37490">
    <property type="entry name" value="EXPRESSED PROTEIN"/>
    <property type="match status" value="1"/>
</dbReference>
<evidence type="ECO:0000256" key="1">
    <source>
        <dbReference type="SAM" id="Phobius"/>
    </source>
</evidence>
<keyword evidence="3" id="KW-1185">Reference proteome</keyword>
<protein>
    <recommendedName>
        <fullName evidence="4">DUF3431 domain-containing protein</fullName>
    </recommendedName>
</protein>
<keyword evidence="1" id="KW-0472">Membrane</keyword>
<comment type="caution">
    <text evidence="2">The sequence shown here is derived from an EMBL/GenBank/DDBJ whole genome shotgun (WGS) entry which is preliminary data.</text>
</comment>
<gene>
    <name evidence="2" type="ORF">H072_2304</name>
</gene>
<dbReference type="EMBL" id="AQGS01000070">
    <property type="protein sequence ID" value="EPS43721.1"/>
    <property type="molecule type" value="Genomic_DNA"/>
</dbReference>
<dbReference type="InterPro" id="IPR021838">
    <property type="entry name" value="DUF3431"/>
</dbReference>
<evidence type="ECO:0008006" key="4">
    <source>
        <dbReference type="Google" id="ProtNLM"/>
    </source>
</evidence>
<reference evidence="2 3" key="1">
    <citation type="journal article" date="2013" name="PLoS Genet.">
        <title>Genomic mechanisms accounting for the adaptation to parasitism in nematode-trapping fungi.</title>
        <authorList>
            <person name="Meerupati T."/>
            <person name="Andersson K.M."/>
            <person name="Friman E."/>
            <person name="Kumar D."/>
            <person name="Tunlid A."/>
            <person name="Ahren D."/>
        </authorList>
    </citation>
    <scope>NUCLEOTIDE SEQUENCE [LARGE SCALE GENOMIC DNA]</scope>
    <source>
        <strain evidence="2 3">CBS 200.50</strain>
    </source>
</reference>
<dbReference type="AlphaFoldDB" id="S8ART3"/>